<accession>K4QZM9</accession>
<dbReference type="PANTHER" id="PTHR35201:SF4">
    <property type="entry name" value="BETA-PINACENE SYNTHASE-RELATED"/>
    <property type="match status" value="1"/>
</dbReference>
<dbReference type="AlphaFoldDB" id="K4QZM9"/>
<dbReference type="RefSeq" id="WP_015656214.1">
    <property type="nucleotide sequence ID" value="NC_020504.1"/>
</dbReference>
<organism evidence="3 4">
    <name type="scientific">Streptomyces davaonensis (strain DSM 101723 / JCM 4913 / KCC S-0913 / 768)</name>
    <dbReference type="NCBI Taxonomy" id="1214101"/>
    <lineage>
        <taxon>Bacteria</taxon>
        <taxon>Bacillati</taxon>
        <taxon>Actinomycetota</taxon>
        <taxon>Actinomycetes</taxon>
        <taxon>Kitasatosporales</taxon>
        <taxon>Streptomycetaceae</taxon>
        <taxon>Streptomyces</taxon>
    </lineage>
</organism>
<dbReference type="PATRIC" id="fig|1214101.3.peg.1459"/>
<dbReference type="InterPro" id="IPR008949">
    <property type="entry name" value="Isoprenoid_synthase_dom_sf"/>
</dbReference>
<dbReference type="Pfam" id="PF19086">
    <property type="entry name" value="Terpene_syn_C_2"/>
    <property type="match status" value="1"/>
</dbReference>
<keyword evidence="1 2" id="KW-0456">Lyase</keyword>
<keyword evidence="2" id="KW-0479">Metal-binding</keyword>
<dbReference type="HOGENOM" id="CLU_042538_4_0_11"/>
<proteinExistence type="inferred from homology"/>
<gene>
    <name evidence="3" type="ORF">BN159_1440</name>
</gene>
<dbReference type="STRING" id="1214101.BN159_1440"/>
<sequence length="305" mass="34246">MTGRLDDLDLLDTCPEPDHLLYALPSRPAADRRLLDNLAVEWAAGKDLLTAPGARERLRHACVGDLLSRAYPGLRPDRAAPLAAWLAWLFVVDDHHDRTRQDREELGRMARALGHIWRLVAPVQSPRWRTRFLAHVGEFLAAFRQEGANRRAGQVPALRDYIPLRRASGGITPCLDLLEYSTGLEVPPALHGSEPLRVMFDRAADVVVWVNDAVSLKKELAIGETNNGVLVVQREHATTLQDAVRHVYARVTRDIQEFLAAEKELCASRTPVSDRERAALLSLITGLRAWMRGNLDWSTRARRYG</sequence>
<keyword evidence="2" id="KW-0460">Magnesium</keyword>
<dbReference type="SUPFAM" id="SSF48576">
    <property type="entry name" value="Terpenoid synthases"/>
    <property type="match status" value="1"/>
</dbReference>
<dbReference type="Proteomes" id="UP000008043">
    <property type="component" value="Chromosome"/>
</dbReference>
<evidence type="ECO:0000256" key="2">
    <source>
        <dbReference type="RuleBase" id="RU366034"/>
    </source>
</evidence>
<dbReference type="KEGG" id="sdv:BN159_1440"/>
<evidence type="ECO:0000256" key="1">
    <source>
        <dbReference type="ARBA" id="ARBA00023239"/>
    </source>
</evidence>
<evidence type="ECO:0000313" key="3">
    <source>
        <dbReference type="EMBL" id="CCK25819.1"/>
    </source>
</evidence>
<comment type="cofactor">
    <cofactor evidence="2">
        <name>Mg(2+)</name>
        <dbReference type="ChEBI" id="CHEBI:18420"/>
    </cofactor>
</comment>
<protein>
    <recommendedName>
        <fullName evidence="2">Terpene synthase</fullName>
        <ecNumber evidence="2">4.2.3.-</ecNumber>
    </recommendedName>
</protein>
<name>K4QZM9_STRDJ</name>
<comment type="similarity">
    <text evidence="2">Belongs to the terpene synthase family.</text>
</comment>
<keyword evidence="4" id="KW-1185">Reference proteome</keyword>
<dbReference type="PANTHER" id="PTHR35201">
    <property type="entry name" value="TERPENE SYNTHASE"/>
    <property type="match status" value="1"/>
</dbReference>
<reference evidence="3 4" key="1">
    <citation type="journal article" date="2012" name="J. Bacteriol.">
        <title>Genome sequence of the bacterium Streptomyces davawensis JCM 4913 and heterologous production of the unique antibiotic roseoflavin.</title>
        <authorList>
            <person name="Jankowitsch F."/>
            <person name="Schwarz J."/>
            <person name="Ruckert C."/>
            <person name="Gust B."/>
            <person name="Szczepanowski R."/>
            <person name="Blom J."/>
            <person name="Pelzer S."/>
            <person name="Kalinowski J."/>
            <person name="Mack M."/>
        </authorList>
    </citation>
    <scope>NUCLEOTIDE SEQUENCE [LARGE SCALE GENOMIC DNA]</scope>
    <source>
        <strain evidence="4">DSM 101723 / JCM 4913 / KCC S-0913 / 768</strain>
    </source>
</reference>
<dbReference type="EMBL" id="HE971709">
    <property type="protein sequence ID" value="CCK25819.1"/>
    <property type="molecule type" value="Genomic_DNA"/>
</dbReference>
<dbReference type="EC" id="4.2.3.-" evidence="2"/>
<dbReference type="eggNOG" id="COG0664">
    <property type="taxonomic scope" value="Bacteria"/>
</dbReference>
<dbReference type="GO" id="GO:0010333">
    <property type="term" value="F:terpene synthase activity"/>
    <property type="evidence" value="ECO:0007669"/>
    <property type="project" value="InterPro"/>
</dbReference>
<dbReference type="SFLD" id="SFLDG01020">
    <property type="entry name" value="Terpene_Cyclase_Like_2"/>
    <property type="match status" value="1"/>
</dbReference>
<evidence type="ECO:0000313" key="4">
    <source>
        <dbReference type="Proteomes" id="UP000008043"/>
    </source>
</evidence>
<dbReference type="SFLD" id="SFLDS00005">
    <property type="entry name" value="Isoprenoid_Synthase_Type_I"/>
    <property type="match status" value="1"/>
</dbReference>
<dbReference type="Gene3D" id="1.10.600.10">
    <property type="entry name" value="Farnesyl Diphosphate Synthase"/>
    <property type="match status" value="1"/>
</dbReference>
<dbReference type="InterPro" id="IPR034686">
    <property type="entry name" value="Terpene_cyclase-like_2"/>
</dbReference>
<dbReference type="GO" id="GO:0046872">
    <property type="term" value="F:metal ion binding"/>
    <property type="evidence" value="ECO:0007669"/>
    <property type="project" value="UniProtKB-KW"/>
</dbReference>
<dbReference type="OrthoDB" id="3676909at2"/>